<feature type="compositionally biased region" description="Low complexity" evidence="2">
    <location>
        <begin position="256"/>
        <end position="265"/>
    </location>
</feature>
<evidence type="ECO:0000313" key="3">
    <source>
        <dbReference type="EMBL" id="CAG9283912.1"/>
    </source>
</evidence>
<feature type="compositionally biased region" description="Low complexity" evidence="2">
    <location>
        <begin position="787"/>
        <end position="812"/>
    </location>
</feature>
<feature type="region of interest" description="Disordered" evidence="2">
    <location>
        <begin position="373"/>
        <end position="407"/>
    </location>
</feature>
<feature type="compositionally biased region" description="Basic and acidic residues" evidence="2">
    <location>
        <begin position="536"/>
        <end position="558"/>
    </location>
</feature>
<dbReference type="GO" id="GO:0030289">
    <property type="term" value="C:protein phosphatase 4 complex"/>
    <property type="evidence" value="ECO:0007669"/>
    <property type="project" value="InterPro"/>
</dbReference>
<dbReference type="Pfam" id="PF09184">
    <property type="entry name" value="PPP4R2"/>
    <property type="match status" value="1"/>
</dbReference>
<comment type="similarity">
    <text evidence="1">Belongs to the PPP4R2 family.</text>
</comment>
<dbReference type="Proteomes" id="UP000836788">
    <property type="component" value="Chromosome 2"/>
</dbReference>
<feature type="compositionally biased region" description="Basic and acidic residues" evidence="2">
    <location>
        <begin position="29"/>
        <end position="39"/>
    </location>
</feature>
<feature type="compositionally biased region" description="Low complexity" evidence="2">
    <location>
        <begin position="843"/>
        <end position="855"/>
    </location>
</feature>
<dbReference type="GO" id="GO:0019888">
    <property type="term" value="F:protein phosphatase regulator activity"/>
    <property type="evidence" value="ECO:0007669"/>
    <property type="project" value="InterPro"/>
</dbReference>
<feature type="region of interest" description="Disordered" evidence="2">
    <location>
        <begin position="126"/>
        <end position="314"/>
    </location>
</feature>
<feature type="compositionally biased region" description="Low complexity" evidence="2">
    <location>
        <begin position="232"/>
        <end position="245"/>
    </location>
</feature>
<feature type="compositionally biased region" description="Low complexity" evidence="2">
    <location>
        <begin position="13"/>
        <end position="22"/>
    </location>
</feature>
<name>A0A8J9X477_PHATR</name>
<feature type="compositionally biased region" description="Polar residues" evidence="2">
    <location>
        <begin position="1"/>
        <end position="12"/>
    </location>
</feature>
<gene>
    <name evidence="3" type="ORF">PTTT1_LOCUS24325</name>
</gene>
<dbReference type="InterPro" id="IPR015267">
    <property type="entry name" value="PPP4R2"/>
</dbReference>
<feature type="region of interest" description="Disordered" evidence="2">
    <location>
        <begin position="71"/>
        <end position="96"/>
    </location>
</feature>
<feature type="compositionally biased region" description="Polar residues" evidence="2">
    <location>
        <begin position="79"/>
        <end position="96"/>
    </location>
</feature>
<proteinExistence type="inferred from homology"/>
<feature type="compositionally biased region" description="Low complexity" evidence="2">
    <location>
        <begin position="40"/>
        <end position="56"/>
    </location>
</feature>
<feature type="region of interest" description="Disordered" evidence="2">
    <location>
        <begin position="746"/>
        <end position="855"/>
    </location>
</feature>
<feature type="compositionally biased region" description="Polar residues" evidence="2">
    <location>
        <begin position="293"/>
        <end position="303"/>
    </location>
</feature>
<feature type="compositionally biased region" description="Acidic residues" evidence="2">
    <location>
        <begin position="759"/>
        <end position="768"/>
    </location>
</feature>
<feature type="compositionally biased region" description="Polar residues" evidence="2">
    <location>
        <begin position="126"/>
        <end position="138"/>
    </location>
</feature>
<feature type="compositionally biased region" description="Polar residues" evidence="2">
    <location>
        <begin position="378"/>
        <end position="401"/>
    </location>
</feature>
<feature type="compositionally biased region" description="Low complexity" evidence="2">
    <location>
        <begin position="149"/>
        <end position="168"/>
    </location>
</feature>
<feature type="compositionally biased region" description="Basic and acidic residues" evidence="2">
    <location>
        <begin position="772"/>
        <end position="783"/>
    </location>
</feature>
<evidence type="ECO:0000256" key="1">
    <source>
        <dbReference type="ARBA" id="ARBA00009207"/>
    </source>
</evidence>
<organism evidence="3">
    <name type="scientific">Phaeodactylum tricornutum</name>
    <name type="common">Diatom</name>
    <dbReference type="NCBI Taxonomy" id="2850"/>
    <lineage>
        <taxon>Eukaryota</taxon>
        <taxon>Sar</taxon>
        <taxon>Stramenopiles</taxon>
        <taxon>Ochrophyta</taxon>
        <taxon>Bacillariophyta</taxon>
        <taxon>Bacillariophyceae</taxon>
        <taxon>Bacillariophycidae</taxon>
        <taxon>Naviculales</taxon>
        <taxon>Phaeodactylaceae</taxon>
        <taxon>Phaeodactylum</taxon>
    </lineage>
</organism>
<evidence type="ECO:0000256" key="2">
    <source>
        <dbReference type="SAM" id="MobiDB-lite"/>
    </source>
</evidence>
<feature type="region of interest" description="Disordered" evidence="2">
    <location>
        <begin position="1"/>
        <end position="59"/>
    </location>
</feature>
<reference evidence="3" key="1">
    <citation type="submission" date="2022-02" db="EMBL/GenBank/DDBJ databases">
        <authorList>
            <person name="Giguere J D."/>
        </authorList>
    </citation>
    <scope>NUCLEOTIDE SEQUENCE</scope>
    <source>
        <strain evidence="3">CCAP 1055/1</strain>
    </source>
</reference>
<protein>
    <submittedName>
        <fullName evidence="3">Uncharacterized protein</fullName>
    </submittedName>
</protein>
<feature type="region of interest" description="Disordered" evidence="2">
    <location>
        <begin position="425"/>
        <end position="450"/>
    </location>
</feature>
<sequence>MFTAVASNATTMQQQQQQQQQQFVNGTDSRNDDVHRNVETHGQTGETQETTTPERTIVPEGKYEASGTAALADAKEPYQQPQTRIGASSETDTTLPSDLRKILEQVAETGSCHWLSWNHSSHQSNIGVGLDTGTTNGNPMPHATPDGNSSTAPDTTRTTRPHPSTSASLYTAPTLLRPPTASMPASTAHLTAGHARPTPLYPSASSSQPARKKPRNGLHASRPPPPQRRFDGTVAASKTTTSTAGARKRPLFLIRTSSSASATSSIFSPGSVGSGRTSGSEPEDTSQYECDSEGTSATSNSEISMERRERNRRKTAALAANQLATTRINAPPAEAPPNLNYKSLREAMRTALGLVLDRWYKSRGGYKLSFAEQKRSRVSGNHTSSSMEKADSNTVPTTSGDNGKEGRSAEVIFQQRKHRLMNMLGPRLDSKDTESSKTPAENVPDDDGPPFTIQRIAEVLLAPERCYTQTHKLCNCLEKLLLVAASTRAFGGSTGGVTFQSQREERELAALGQEKNRLLSSFRQKRIRRRASSSSDDVHVERGEAAHGDRQGDADNSKVQKAQMLGSVADRMNGNAGDLEDLSGAVDCSEESVREMLEAAARASLRTKFDHVGIDPHSSALANRDPRSIAENRGMTNSPPPPNVSMATLPGHSTLLRNHTHSDQDLAHVARAPSPIRFSSLSETSSPPSMRTLHTNPNMHLLQINHAAALAGVSPFDLVALNGGTDGSGTISVGATAHVAASALKEADLESRSSASSDVDSESDDISLDDSASDRSDGSDSGHNENLSAARAMALSRMQQQQRLQSRMQISLGNYHQSEGVRPPADSEYQSGDSIDSMRAEDSGGSDSSSSDVAD</sequence>
<feature type="compositionally biased region" description="Acidic residues" evidence="2">
    <location>
        <begin position="281"/>
        <end position="292"/>
    </location>
</feature>
<accession>A0A8J9X477</accession>
<dbReference type="AlphaFoldDB" id="A0A8J9X477"/>
<dbReference type="EMBL" id="OU594943">
    <property type="protein sequence ID" value="CAG9283912.1"/>
    <property type="molecule type" value="Genomic_DNA"/>
</dbReference>
<feature type="region of interest" description="Disordered" evidence="2">
    <location>
        <begin position="529"/>
        <end position="558"/>
    </location>
</feature>